<dbReference type="GO" id="GO:0005829">
    <property type="term" value="C:cytosol"/>
    <property type="evidence" value="ECO:0007669"/>
    <property type="project" value="TreeGrafter"/>
</dbReference>
<dbReference type="SUPFAM" id="SSF53649">
    <property type="entry name" value="Alkaline phosphatase-like"/>
    <property type="match status" value="1"/>
</dbReference>
<dbReference type="PANTHER" id="PTHR31637">
    <property type="entry name" value="2,3-BISPHOSPHOGLYCERATE-INDEPENDENT PHOSPHOGLYCERATE MUTASE"/>
    <property type="match status" value="1"/>
</dbReference>
<accession>A0A0G0Q5F3</accession>
<dbReference type="NCBIfam" id="TIGR01307">
    <property type="entry name" value="pgm_bpd_ind"/>
    <property type="match status" value="1"/>
</dbReference>
<feature type="binding site" evidence="9 13">
    <location>
        <position position="448"/>
    </location>
    <ligand>
        <name>Mn(2+)</name>
        <dbReference type="ChEBI" id="CHEBI:29035"/>
        <label>2</label>
    </ligand>
</feature>
<feature type="binding site" evidence="9 12">
    <location>
        <position position="126"/>
    </location>
    <ligand>
        <name>substrate</name>
    </ligand>
</feature>
<reference evidence="16 17" key="1">
    <citation type="journal article" date="2015" name="Nature">
        <title>rRNA introns, odd ribosomes, and small enigmatic genomes across a large radiation of phyla.</title>
        <authorList>
            <person name="Brown C.T."/>
            <person name="Hug L.A."/>
            <person name="Thomas B.C."/>
            <person name="Sharon I."/>
            <person name="Castelle C.J."/>
            <person name="Singh A."/>
            <person name="Wilkins M.J."/>
            <person name="Williams K.H."/>
            <person name="Banfield J.F."/>
        </authorList>
    </citation>
    <scope>NUCLEOTIDE SEQUENCE [LARGE SCALE GENOMIC DNA]</scope>
</reference>
<dbReference type="PIRSF" id="PIRSF001492">
    <property type="entry name" value="IPGAM"/>
    <property type="match status" value="1"/>
</dbReference>
<dbReference type="InterPro" id="IPR006124">
    <property type="entry name" value="Metalloenzyme"/>
</dbReference>
<proteinExistence type="inferred from homology"/>
<protein>
    <recommendedName>
        <fullName evidence="9 10">2,3-bisphosphoglycerate-independent phosphoglycerate mutase</fullName>
        <shortName evidence="9">BPG-independent PGAM</shortName>
        <shortName evidence="9">Phosphoglyceromutase</shortName>
        <shortName evidence="9">iPGM</shortName>
        <ecNumber evidence="9 10">5.4.2.12</ecNumber>
    </recommendedName>
</protein>
<dbReference type="Pfam" id="PF06415">
    <property type="entry name" value="iPGM_N"/>
    <property type="match status" value="1"/>
</dbReference>
<evidence type="ECO:0000313" key="17">
    <source>
        <dbReference type="Proteomes" id="UP000034855"/>
    </source>
</evidence>
<dbReference type="EC" id="5.4.2.12" evidence="9 10"/>
<dbReference type="Gene3D" id="3.40.1450.10">
    <property type="entry name" value="BPG-independent phosphoglycerate mutase, domain B"/>
    <property type="match status" value="1"/>
</dbReference>
<feature type="binding site" evidence="9 12">
    <location>
        <position position="339"/>
    </location>
    <ligand>
        <name>substrate</name>
    </ligand>
</feature>
<comment type="catalytic activity">
    <reaction evidence="1 9">
        <text>(2R)-2-phosphoglycerate = (2R)-3-phosphoglycerate</text>
        <dbReference type="Rhea" id="RHEA:15901"/>
        <dbReference type="ChEBI" id="CHEBI:58272"/>
        <dbReference type="ChEBI" id="CHEBI:58289"/>
        <dbReference type="EC" id="5.4.2.12"/>
    </reaction>
</comment>
<feature type="binding site" evidence="9 13">
    <location>
        <position position="13"/>
    </location>
    <ligand>
        <name>Mn(2+)</name>
        <dbReference type="ChEBI" id="CHEBI:29035"/>
        <label>2</label>
    </ligand>
</feature>
<sequence length="516" mass="57479">MKKFKTTLLIIVDGWGVGKSDEPGNPINLKTAPNYFAALKKYPNCELEASGESVGLFKGQEGNSEAGHLNLGAGRVVKQDALYISDAIEDGTFYKNPAFRQALHHVKKYKTAVHLMGLLSNHNSAHSCPEHLYALLDLLHKENIKQVYLHLFTDGRDSGQFEAHKHLRIVQKFFHGNEKVATVIGRFYAMDRNKEWDRTKEAYEAMVFGKGFKAPTVEEALRNCYDKGNTDEFVCPTVITANNKPVATIKDNDAVFFFNLRSDRARQLTKAFVQPDFKEVNPGAFTRIKYPKNIRFVALGDFGPDLPGVLTAFPSRDVNKSLAQVLCPRKQMYAAESEKFAHITYFFNGGYAQHFCDEKWVKIASPVVKNYAERPEMSAKLLADYVIGAIESGQYEFIAMNFANMDMVGHTGNFAAAQKAVKFIDEQMDRIIQVVVKNGGQAAITADHGNIEEMIKPDSGEPDTEHSTCPVPFILVNCHLKAPHNLPNGKLANVAPTILKMMGIPKPAEMTAKSLI</sequence>
<feature type="domain" description="Metalloenzyme" evidence="14">
    <location>
        <begin position="5"/>
        <end position="505"/>
    </location>
</feature>
<dbReference type="Proteomes" id="UP000034855">
    <property type="component" value="Unassembled WGS sequence"/>
</dbReference>
<name>A0A0G0Q5F3_9BACT</name>
<evidence type="ECO:0000256" key="1">
    <source>
        <dbReference type="ARBA" id="ARBA00000370"/>
    </source>
</evidence>
<dbReference type="InterPro" id="IPR011258">
    <property type="entry name" value="BPG-indep_PGM_N"/>
</dbReference>
<feature type="binding site" evidence="9 13">
    <location>
        <position position="466"/>
    </location>
    <ligand>
        <name>Mn(2+)</name>
        <dbReference type="ChEBI" id="CHEBI:29035"/>
        <label>1</label>
    </ligand>
</feature>
<keyword evidence="6 9" id="KW-0324">Glycolysis</keyword>
<feature type="domain" description="BPG-independent PGAM N-terminal" evidence="15">
    <location>
        <begin position="84"/>
        <end position="299"/>
    </location>
</feature>
<feature type="binding site" evidence="9 13">
    <location>
        <position position="410"/>
    </location>
    <ligand>
        <name>Mn(2+)</name>
        <dbReference type="ChEBI" id="CHEBI:29035"/>
        <label>1</label>
    </ligand>
</feature>
<evidence type="ECO:0000259" key="15">
    <source>
        <dbReference type="Pfam" id="PF06415"/>
    </source>
</evidence>
<feature type="active site" description="Phosphoserine intermediate" evidence="9 11">
    <location>
        <position position="64"/>
    </location>
</feature>
<feature type="binding site" evidence="9 12">
    <location>
        <position position="192"/>
    </location>
    <ligand>
        <name>substrate</name>
    </ligand>
</feature>
<dbReference type="FunFam" id="3.40.1450.10:FF:000002">
    <property type="entry name" value="2,3-bisphosphoglycerate-independent phosphoglycerate mutase"/>
    <property type="match status" value="1"/>
</dbReference>
<dbReference type="PATRIC" id="fig|1619037.3.peg.57"/>
<keyword evidence="7 9" id="KW-0464">Manganese</keyword>
<feature type="binding site" evidence="9 12">
    <location>
        <begin position="156"/>
        <end position="157"/>
    </location>
    <ligand>
        <name>substrate</name>
    </ligand>
</feature>
<dbReference type="UniPathway" id="UPA00109">
    <property type="reaction ID" value="UER00186"/>
</dbReference>
<evidence type="ECO:0000256" key="11">
    <source>
        <dbReference type="PIRSR" id="PIRSR001492-1"/>
    </source>
</evidence>
<comment type="similarity">
    <text evidence="4 9">Belongs to the BPG-independent phosphoglycerate mutase family.</text>
</comment>
<comment type="pathway">
    <text evidence="3 9">Carbohydrate degradation; glycolysis; pyruvate from D-glyceraldehyde 3-phosphate: step 3/5.</text>
</comment>
<dbReference type="GO" id="GO:0030145">
    <property type="term" value="F:manganese ion binding"/>
    <property type="evidence" value="ECO:0007669"/>
    <property type="project" value="UniProtKB-UniRule"/>
</dbReference>
<feature type="binding site" evidence="9 13">
    <location>
        <position position="64"/>
    </location>
    <ligand>
        <name>Mn(2+)</name>
        <dbReference type="ChEBI" id="CHEBI:29035"/>
        <label>2</label>
    </ligand>
</feature>
<keyword evidence="8 9" id="KW-0413">Isomerase</keyword>
<dbReference type="InterPro" id="IPR017850">
    <property type="entry name" value="Alkaline_phosphatase_core_sf"/>
</dbReference>
<evidence type="ECO:0000256" key="3">
    <source>
        <dbReference type="ARBA" id="ARBA00004798"/>
    </source>
</evidence>
<evidence type="ECO:0000256" key="8">
    <source>
        <dbReference type="ARBA" id="ARBA00023235"/>
    </source>
</evidence>
<dbReference type="Gene3D" id="3.40.720.10">
    <property type="entry name" value="Alkaline Phosphatase, subunit A"/>
    <property type="match status" value="1"/>
</dbReference>
<keyword evidence="5 9" id="KW-0479">Metal-binding</keyword>
<dbReference type="InterPro" id="IPR005995">
    <property type="entry name" value="Pgm_bpd_ind"/>
</dbReference>
<dbReference type="GO" id="GO:0006096">
    <property type="term" value="P:glycolytic process"/>
    <property type="evidence" value="ECO:0007669"/>
    <property type="project" value="UniProtKB-UniRule"/>
</dbReference>
<evidence type="ECO:0000256" key="6">
    <source>
        <dbReference type="ARBA" id="ARBA00023152"/>
    </source>
</evidence>
<comment type="function">
    <text evidence="2 9">Catalyzes the interconversion of 2-phosphoglycerate and 3-phosphoglycerate.</text>
</comment>
<evidence type="ECO:0000256" key="9">
    <source>
        <dbReference type="HAMAP-Rule" id="MF_01038"/>
    </source>
</evidence>
<evidence type="ECO:0000256" key="13">
    <source>
        <dbReference type="PIRSR" id="PIRSR001492-3"/>
    </source>
</evidence>
<feature type="binding site" evidence="9 13">
    <location>
        <position position="447"/>
    </location>
    <ligand>
        <name>Mn(2+)</name>
        <dbReference type="ChEBI" id="CHEBI:29035"/>
        <label>2</label>
    </ligand>
</feature>
<dbReference type="PANTHER" id="PTHR31637:SF0">
    <property type="entry name" value="2,3-BISPHOSPHOGLYCERATE-INDEPENDENT PHOSPHOGLYCERATE MUTASE"/>
    <property type="match status" value="1"/>
</dbReference>
<organism evidence="16 17">
    <name type="scientific">Candidatus Magasanikbacteria bacterium GW2011_GWA2_40_10</name>
    <dbReference type="NCBI Taxonomy" id="1619037"/>
    <lineage>
        <taxon>Bacteria</taxon>
        <taxon>Candidatus Magasanikiibacteriota</taxon>
    </lineage>
</organism>
<evidence type="ECO:0000256" key="5">
    <source>
        <dbReference type="ARBA" id="ARBA00022723"/>
    </source>
</evidence>
<dbReference type="CDD" id="cd16010">
    <property type="entry name" value="iPGM"/>
    <property type="match status" value="1"/>
</dbReference>
<evidence type="ECO:0000256" key="7">
    <source>
        <dbReference type="ARBA" id="ARBA00023211"/>
    </source>
</evidence>
<feature type="binding site" evidence="9 12">
    <location>
        <position position="186"/>
    </location>
    <ligand>
        <name>substrate</name>
    </ligand>
</feature>
<dbReference type="Pfam" id="PF01676">
    <property type="entry name" value="Metalloenzyme"/>
    <property type="match status" value="1"/>
</dbReference>
<evidence type="ECO:0000313" key="16">
    <source>
        <dbReference type="EMBL" id="KKR35378.1"/>
    </source>
</evidence>
<evidence type="ECO:0000256" key="10">
    <source>
        <dbReference type="NCBIfam" id="TIGR01307"/>
    </source>
</evidence>
<dbReference type="STRING" id="1619037.UT67_C0002G0002"/>
<comment type="cofactor">
    <cofactor evidence="9">
        <name>Mn(2+)</name>
        <dbReference type="ChEBI" id="CHEBI:29035"/>
    </cofactor>
    <text evidence="9">Binds 2 manganese ions per subunit.</text>
</comment>
<dbReference type="SUPFAM" id="SSF64158">
    <property type="entry name" value="2,3-Bisphosphoglycerate-independent phosphoglycerate mutase, substrate-binding domain"/>
    <property type="match status" value="1"/>
</dbReference>
<feature type="binding site" evidence="9 12">
    <location>
        <begin position="261"/>
        <end position="264"/>
    </location>
    <ligand>
        <name>substrate</name>
    </ligand>
</feature>
<gene>
    <name evidence="9" type="primary">gpmI</name>
    <name evidence="16" type="ORF">UT67_C0002G0002</name>
</gene>
<evidence type="ECO:0000259" key="14">
    <source>
        <dbReference type="Pfam" id="PF01676"/>
    </source>
</evidence>
<dbReference type="EMBL" id="LBXR01000002">
    <property type="protein sequence ID" value="KKR35378.1"/>
    <property type="molecule type" value="Genomic_DNA"/>
</dbReference>
<dbReference type="GO" id="GO:0004619">
    <property type="term" value="F:phosphoglycerate mutase activity"/>
    <property type="evidence" value="ECO:0007669"/>
    <property type="project" value="UniProtKB-UniRule"/>
</dbReference>
<dbReference type="HAMAP" id="MF_01038">
    <property type="entry name" value="GpmI"/>
    <property type="match status" value="1"/>
</dbReference>
<evidence type="ECO:0000256" key="4">
    <source>
        <dbReference type="ARBA" id="ARBA00008819"/>
    </source>
</evidence>
<dbReference type="GO" id="GO:0006007">
    <property type="term" value="P:glucose catabolic process"/>
    <property type="evidence" value="ECO:0007669"/>
    <property type="project" value="InterPro"/>
</dbReference>
<evidence type="ECO:0000256" key="12">
    <source>
        <dbReference type="PIRSR" id="PIRSR001492-2"/>
    </source>
</evidence>
<evidence type="ECO:0000256" key="2">
    <source>
        <dbReference type="ARBA" id="ARBA00002315"/>
    </source>
</evidence>
<comment type="caution">
    <text evidence="16">The sequence shown here is derived from an EMBL/GenBank/DDBJ whole genome shotgun (WGS) entry which is preliminary data.</text>
</comment>
<dbReference type="AlphaFoldDB" id="A0A0G0Q5F3"/>
<comment type="subunit">
    <text evidence="9">Monomer.</text>
</comment>
<dbReference type="InterPro" id="IPR036646">
    <property type="entry name" value="PGAM_B_sf"/>
</dbReference>
<feature type="binding site" evidence="9 13">
    <location>
        <position position="406"/>
    </location>
    <ligand>
        <name>Mn(2+)</name>
        <dbReference type="ChEBI" id="CHEBI:29035"/>
        <label>1</label>
    </ligand>
</feature>